<dbReference type="PIRSF" id="PIRSF002756">
    <property type="entry name" value="PstS"/>
    <property type="match status" value="1"/>
</dbReference>
<evidence type="ECO:0000313" key="7">
    <source>
        <dbReference type="EMBL" id="UYM03616.1"/>
    </source>
</evidence>
<dbReference type="Pfam" id="PF12849">
    <property type="entry name" value="PBP_like_2"/>
    <property type="match status" value="1"/>
</dbReference>
<feature type="chain" id="PRO_5041301232" description="Phosphate-binding protein" evidence="5">
    <location>
        <begin position="27"/>
        <end position="366"/>
    </location>
</feature>
<evidence type="ECO:0000256" key="4">
    <source>
        <dbReference type="PIRNR" id="PIRNR002756"/>
    </source>
</evidence>
<evidence type="ECO:0000256" key="2">
    <source>
        <dbReference type="ARBA" id="ARBA00022448"/>
    </source>
</evidence>
<keyword evidence="2 4" id="KW-0813">Transport</keyword>
<name>A0AA46TE30_9ACTN</name>
<sequence length="366" mass="37414">MKRNLMRYGAPAAAAAALVLATACGAGNEADADGEGGSSDLSGELNGAGASSQEAAFAAWQKGFQTQNPDVTVNYDPVGSGSGREQFIAGGNILFAGSDEYFPDEELADAEERCGGDVVEVPVYVSPIAVIFNVEGVDSLNLSPETIGAIFSGDITQWNDKAIAADNPDADLPAEPITAVHRSDESGTTANFTDYLDQASGGSWSEGVVETWPVKSGEAAEGTSGVVSAVKNGQGTIGYADASQAGDLGVAKVQVGKEFVEYSPEAAAAALDASKPTPGRADTSMALDLNRTTTEAGVYPIVLASYGIACSEYESADEADLVKAWFDYVISSEGQQAAAGEAGSAPLSEQMSADAKTIVDSISSKE</sequence>
<dbReference type="RefSeq" id="WP_271632233.1">
    <property type="nucleotide sequence ID" value="NZ_CP094970.1"/>
</dbReference>
<dbReference type="GO" id="GO:0043190">
    <property type="term" value="C:ATP-binding cassette (ABC) transporter complex"/>
    <property type="evidence" value="ECO:0007669"/>
    <property type="project" value="InterPro"/>
</dbReference>
<dbReference type="CDD" id="cd13565">
    <property type="entry name" value="PBP2_PstS"/>
    <property type="match status" value="1"/>
</dbReference>
<proteinExistence type="inferred from homology"/>
<evidence type="ECO:0000256" key="1">
    <source>
        <dbReference type="ARBA" id="ARBA00008725"/>
    </source>
</evidence>
<feature type="domain" description="PBP" evidence="6">
    <location>
        <begin position="39"/>
        <end position="333"/>
    </location>
</feature>
<evidence type="ECO:0000313" key="8">
    <source>
        <dbReference type="Proteomes" id="UP001164390"/>
    </source>
</evidence>
<dbReference type="GO" id="GO:0042301">
    <property type="term" value="F:phosphate ion binding"/>
    <property type="evidence" value="ECO:0007669"/>
    <property type="project" value="InterPro"/>
</dbReference>
<keyword evidence="8" id="KW-1185">Reference proteome</keyword>
<dbReference type="KEGG" id="sgrg:L0C25_13760"/>
<dbReference type="InterPro" id="IPR024370">
    <property type="entry name" value="PBP_domain"/>
</dbReference>
<dbReference type="InterPro" id="IPR050962">
    <property type="entry name" value="Phosphate-bind_PstS"/>
</dbReference>
<dbReference type="GO" id="GO:0035435">
    <property type="term" value="P:phosphate ion transmembrane transport"/>
    <property type="evidence" value="ECO:0007669"/>
    <property type="project" value="InterPro"/>
</dbReference>
<comment type="similarity">
    <text evidence="1 4">Belongs to the PstS family.</text>
</comment>
<evidence type="ECO:0000256" key="5">
    <source>
        <dbReference type="SAM" id="SignalP"/>
    </source>
</evidence>
<dbReference type="PROSITE" id="PS51257">
    <property type="entry name" value="PROKAR_LIPOPROTEIN"/>
    <property type="match status" value="1"/>
</dbReference>
<dbReference type="Gene3D" id="3.40.190.10">
    <property type="entry name" value="Periplasmic binding protein-like II"/>
    <property type="match status" value="2"/>
</dbReference>
<evidence type="ECO:0000259" key="6">
    <source>
        <dbReference type="Pfam" id="PF12849"/>
    </source>
</evidence>
<keyword evidence="3 4" id="KW-0592">Phosphate transport</keyword>
<dbReference type="SUPFAM" id="SSF53850">
    <property type="entry name" value="Periplasmic binding protein-like II"/>
    <property type="match status" value="1"/>
</dbReference>
<dbReference type="EMBL" id="CP094970">
    <property type="protein sequence ID" value="UYM03616.1"/>
    <property type="molecule type" value="Genomic_DNA"/>
</dbReference>
<gene>
    <name evidence="7" type="primary">pstS</name>
    <name evidence="7" type="ORF">L0C25_13760</name>
</gene>
<dbReference type="Proteomes" id="UP001164390">
    <property type="component" value="Chromosome"/>
</dbReference>
<organism evidence="7 8">
    <name type="scientific">Solicola gregarius</name>
    <dbReference type="NCBI Taxonomy" id="2908642"/>
    <lineage>
        <taxon>Bacteria</taxon>
        <taxon>Bacillati</taxon>
        <taxon>Actinomycetota</taxon>
        <taxon>Actinomycetes</taxon>
        <taxon>Propionibacteriales</taxon>
        <taxon>Nocardioidaceae</taxon>
        <taxon>Solicola</taxon>
    </lineage>
</organism>
<dbReference type="InterPro" id="IPR005673">
    <property type="entry name" value="ABC_phos-bd_PstS"/>
</dbReference>
<dbReference type="PANTHER" id="PTHR42996">
    <property type="entry name" value="PHOSPHATE-BINDING PROTEIN PSTS"/>
    <property type="match status" value="1"/>
</dbReference>
<feature type="signal peptide" evidence="5">
    <location>
        <begin position="1"/>
        <end position="26"/>
    </location>
</feature>
<dbReference type="PANTHER" id="PTHR42996:SF1">
    <property type="entry name" value="PHOSPHATE-BINDING PROTEIN PSTS"/>
    <property type="match status" value="1"/>
</dbReference>
<evidence type="ECO:0000256" key="3">
    <source>
        <dbReference type="ARBA" id="ARBA00022592"/>
    </source>
</evidence>
<keyword evidence="5" id="KW-0732">Signal</keyword>
<accession>A0AA46TE30</accession>
<reference evidence="7" key="1">
    <citation type="submission" date="2022-01" db="EMBL/GenBank/DDBJ databases">
        <title>Nocardioidaceae gen. sp. A5X3R13.</title>
        <authorList>
            <person name="Lopez Marin M.A."/>
            <person name="Uhlik O."/>
        </authorList>
    </citation>
    <scope>NUCLEOTIDE SEQUENCE</scope>
    <source>
        <strain evidence="7">A5X3R13</strain>
    </source>
</reference>
<dbReference type="AlphaFoldDB" id="A0AA46TE30"/>
<dbReference type="NCBIfam" id="TIGR00975">
    <property type="entry name" value="3a0107s03"/>
    <property type="match status" value="1"/>
</dbReference>
<protein>
    <recommendedName>
        <fullName evidence="4">Phosphate-binding protein</fullName>
    </recommendedName>
</protein>